<sequence>MLRLNRMTDYAIVILGHMAHDVGRVRTAAALSESTGVPVPSVSKILKIMTHASLITAHRGAKGGYSLDRPAAAVSMTEIIQALEGPIALTACVDGAEESCEVEHSCFMRGNWNRVNAAIHAALDAVTLADMMDPEEMFPDRSADGASRRQPSLQNA</sequence>
<dbReference type="Proteomes" id="UP000198615">
    <property type="component" value="Unassembled WGS sequence"/>
</dbReference>
<dbReference type="PANTHER" id="PTHR33221">
    <property type="entry name" value="WINGED HELIX-TURN-HELIX TRANSCRIPTIONAL REGULATOR, RRF2 FAMILY"/>
    <property type="match status" value="1"/>
</dbReference>
<protein>
    <submittedName>
        <fullName evidence="2">Transcriptional regulator, BadM/Rrf2 family</fullName>
    </submittedName>
</protein>
<dbReference type="NCBIfam" id="TIGR00738">
    <property type="entry name" value="rrf2_super"/>
    <property type="match status" value="1"/>
</dbReference>
<organism evidence="2 3">
    <name type="scientific">Thalassobaculum litoreum DSM 18839</name>
    <dbReference type="NCBI Taxonomy" id="1123362"/>
    <lineage>
        <taxon>Bacteria</taxon>
        <taxon>Pseudomonadati</taxon>
        <taxon>Pseudomonadota</taxon>
        <taxon>Alphaproteobacteria</taxon>
        <taxon>Rhodospirillales</taxon>
        <taxon>Thalassobaculaceae</taxon>
        <taxon>Thalassobaculum</taxon>
    </lineage>
</organism>
<gene>
    <name evidence="2" type="ORF">SAMN05660686_03010</name>
</gene>
<dbReference type="OrthoDB" id="9808360at2"/>
<dbReference type="InterPro" id="IPR014290">
    <property type="entry name" value="SUF_FeS_clus_asmbl_reg"/>
</dbReference>
<dbReference type="PROSITE" id="PS51197">
    <property type="entry name" value="HTH_RRF2_2"/>
    <property type="match status" value="1"/>
</dbReference>
<evidence type="ECO:0000313" key="3">
    <source>
        <dbReference type="Proteomes" id="UP000198615"/>
    </source>
</evidence>
<keyword evidence="3" id="KW-1185">Reference proteome</keyword>
<name>A0A8G2F3W0_9PROT</name>
<dbReference type="InterPro" id="IPR036388">
    <property type="entry name" value="WH-like_DNA-bd_sf"/>
</dbReference>
<dbReference type="Pfam" id="PF02082">
    <property type="entry name" value="Rrf2"/>
    <property type="match status" value="1"/>
</dbReference>
<dbReference type="GO" id="GO:0003700">
    <property type="term" value="F:DNA-binding transcription factor activity"/>
    <property type="evidence" value="ECO:0007669"/>
    <property type="project" value="TreeGrafter"/>
</dbReference>
<dbReference type="AlphaFoldDB" id="A0A8G2F3W0"/>
<evidence type="ECO:0000313" key="2">
    <source>
        <dbReference type="EMBL" id="SDG00852.1"/>
    </source>
</evidence>
<dbReference type="EMBL" id="FNBW01000009">
    <property type="protein sequence ID" value="SDG00852.1"/>
    <property type="molecule type" value="Genomic_DNA"/>
</dbReference>
<dbReference type="GO" id="GO:0005829">
    <property type="term" value="C:cytosol"/>
    <property type="evidence" value="ECO:0007669"/>
    <property type="project" value="TreeGrafter"/>
</dbReference>
<reference evidence="2 3" key="1">
    <citation type="submission" date="2016-10" db="EMBL/GenBank/DDBJ databases">
        <authorList>
            <person name="Varghese N."/>
            <person name="Submissions S."/>
        </authorList>
    </citation>
    <scope>NUCLEOTIDE SEQUENCE [LARGE SCALE GENOMIC DNA]</scope>
    <source>
        <strain evidence="2 3">DSM 18839</strain>
    </source>
</reference>
<dbReference type="SUPFAM" id="SSF46785">
    <property type="entry name" value="Winged helix' DNA-binding domain"/>
    <property type="match status" value="1"/>
</dbReference>
<dbReference type="Gene3D" id="1.10.10.10">
    <property type="entry name" value="Winged helix-like DNA-binding domain superfamily/Winged helix DNA-binding domain"/>
    <property type="match status" value="1"/>
</dbReference>
<dbReference type="PANTHER" id="PTHR33221:SF2">
    <property type="entry name" value="TRANSCRIPTIONAL REGULATOR"/>
    <property type="match status" value="1"/>
</dbReference>
<comment type="caution">
    <text evidence="2">The sequence shown here is derived from an EMBL/GenBank/DDBJ whole genome shotgun (WGS) entry which is preliminary data.</text>
</comment>
<dbReference type="InterPro" id="IPR000944">
    <property type="entry name" value="Tscrpt_reg_Rrf2"/>
</dbReference>
<dbReference type="RefSeq" id="WP_038014046.1">
    <property type="nucleotide sequence ID" value="NZ_FNBW01000009.1"/>
</dbReference>
<accession>A0A8G2F3W0</accession>
<proteinExistence type="predicted"/>
<feature type="region of interest" description="Disordered" evidence="1">
    <location>
        <begin position="136"/>
        <end position="156"/>
    </location>
</feature>
<dbReference type="NCBIfam" id="TIGR02944">
    <property type="entry name" value="suf_reg_Xantho"/>
    <property type="match status" value="1"/>
</dbReference>
<feature type="compositionally biased region" description="Basic and acidic residues" evidence="1">
    <location>
        <begin position="138"/>
        <end position="147"/>
    </location>
</feature>
<evidence type="ECO:0000256" key="1">
    <source>
        <dbReference type="SAM" id="MobiDB-lite"/>
    </source>
</evidence>
<dbReference type="InterPro" id="IPR036390">
    <property type="entry name" value="WH_DNA-bd_sf"/>
</dbReference>